<reference evidence="1 2" key="1">
    <citation type="submission" date="2016-12" db="EMBL/GenBank/DDBJ databases">
        <title>Trade-off between light-utilization and light-protection in marine flavobacteria.</title>
        <authorList>
            <person name="Kumagai Y."/>
            <person name="Yoshizawa S."/>
            <person name="Kogure K."/>
            <person name="Iwasaki W."/>
        </authorList>
    </citation>
    <scope>NUCLEOTIDE SEQUENCE [LARGE SCALE GENOMIC DNA]</scope>
    <source>
        <strain evidence="1 2">KCTC 12100</strain>
    </source>
</reference>
<gene>
    <name evidence="1" type="ORF">BTO14_06565</name>
</gene>
<name>A0A2P6CDG6_9FLAO</name>
<keyword evidence="2" id="KW-1185">Reference proteome</keyword>
<organism evidence="1 2">
    <name type="scientific">Polaribacter butkevichii</name>
    <dbReference type="NCBI Taxonomy" id="218490"/>
    <lineage>
        <taxon>Bacteria</taxon>
        <taxon>Pseudomonadati</taxon>
        <taxon>Bacteroidota</taxon>
        <taxon>Flavobacteriia</taxon>
        <taxon>Flavobacteriales</taxon>
        <taxon>Flavobacteriaceae</taxon>
    </lineage>
</organism>
<dbReference type="Proteomes" id="UP000247345">
    <property type="component" value="Unassembled WGS sequence"/>
</dbReference>
<evidence type="ECO:0000313" key="2">
    <source>
        <dbReference type="Proteomes" id="UP000247345"/>
    </source>
</evidence>
<dbReference type="SUPFAM" id="SSF55486">
    <property type="entry name" value="Metalloproteases ('zincins'), catalytic domain"/>
    <property type="match status" value="1"/>
</dbReference>
<sequence>MNYLKKLSIVLAIAFSFQNCENEERNVEVNEPQGITSPTNLEGESANYTVSQFGQNSYWASWIVDVNTTNRLKSYHNNSANLFALGNVPIYFAAGPGTYNALSYGPPNNYIVWGQELLQAAKNYGNAAIAYVAAHEMGHQVQFRNYGIPSSNNVSALELEADGFSGYALYKTYSTNWNSVASAYSFAQAIAGASGSSHGSAPQRRSAFRLGWWMAQTYGTFTPAQLDQYFFYYYNQYVLGGLLKQEVAKPKGITPELDNFILSKIDELTKINNGEISEEEFSNLESK</sequence>
<accession>A0A2P6CDG6</accession>
<evidence type="ECO:0008006" key="3">
    <source>
        <dbReference type="Google" id="ProtNLM"/>
    </source>
</evidence>
<proteinExistence type="predicted"/>
<comment type="caution">
    <text evidence="1">The sequence shown here is derived from an EMBL/GenBank/DDBJ whole genome shotgun (WGS) entry which is preliminary data.</text>
</comment>
<dbReference type="OrthoDB" id="9152336at2"/>
<dbReference type="EMBL" id="MSCK01000001">
    <property type="protein sequence ID" value="PQJ72936.1"/>
    <property type="molecule type" value="Genomic_DNA"/>
</dbReference>
<evidence type="ECO:0000313" key="1">
    <source>
        <dbReference type="EMBL" id="PQJ72936.1"/>
    </source>
</evidence>
<protein>
    <recommendedName>
        <fullName evidence="3">Metalloprotease</fullName>
    </recommendedName>
</protein>
<dbReference type="RefSeq" id="WP_105048603.1">
    <property type="nucleotide sequence ID" value="NZ_CP150661.1"/>
</dbReference>
<dbReference type="AlphaFoldDB" id="A0A2P6CDG6"/>